<dbReference type="RefSeq" id="WP_066135594.1">
    <property type="nucleotide sequence ID" value="NZ_CP014525.1"/>
</dbReference>
<dbReference type="STRING" id="1549855.AY555_08530"/>
<dbReference type="InterPro" id="IPR001764">
    <property type="entry name" value="Glyco_hydro_3_N"/>
</dbReference>
<proteinExistence type="inferred from homology"/>
<dbReference type="EMBL" id="CP014525">
    <property type="protein sequence ID" value="AMW35210.1"/>
    <property type="molecule type" value="Genomic_DNA"/>
</dbReference>
<keyword evidence="5" id="KW-0326">Glycosidase</keyword>
<dbReference type="PANTHER" id="PTHR30480">
    <property type="entry name" value="BETA-HEXOSAMINIDASE-RELATED"/>
    <property type="match status" value="1"/>
</dbReference>
<dbReference type="NCBIfam" id="NF003740">
    <property type="entry name" value="PRK05337.1"/>
    <property type="match status" value="1"/>
</dbReference>
<dbReference type="Proteomes" id="UP000076066">
    <property type="component" value="Chromosome"/>
</dbReference>
<feature type="domain" description="Glycoside hydrolase family 3 N-terminal" evidence="6">
    <location>
        <begin position="29"/>
        <end position="298"/>
    </location>
</feature>
<dbReference type="InterPro" id="IPR036962">
    <property type="entry name" value="Glyco_hydro_3_N_sf"/>
</dbReference>
<keyword evidence="8" id="KW-1185">Reference proteome</keyword>
<sequence>MGVSETCRAVIFGCSGLILTPEEEEFFASVNPVGFILFARNIEDPSQVRALTGALRRCVGRPDAPVLIDQEGGRVQRMGPPHWPAYPTMRTFGDAWQSDPAEAERMLQDSITRMSRDLVDVGINVNCAPVLDIPQPDASDVIGLRAFSTERDVVARFASVAVDAFLRNGIVPVVKHIPGHGRARVDSHFDLPVVDADLNTLESFDFVPFRAVADAPVGMVAHIVYTAIDPENPATLSGKSFATIRERIGFKGVLLSDDISMHALSGSYENRAHRSLNAGCDTILHCNGDMEEMRAVVKGTSLLRPESLLRWQAALSAPIRSSVTPIVTEI</sequence>
<protein>
    <recommendedName>
        <fullName evidence="3">beta-N-acetylhexosaminidase</fullName>
        <ecNumber evidence="3">3.2.1.52</ecNumber>
    </recommendedName>
</protein>
<dbReference type="GO" id="GO:0005975">
    <property type="term" value="P:carbohydrate metabolic process"/>
    <property type="evidence" value="ECO:0007669"/>
    <property type="project" value="InterPro"/>
</dbReference>
<evidence type="ECO:0000256" key="3">
    <source>
        <dbReference type="ARBA" id="ARBA00012663"/>
    </source>
</evidence>
<comment type="similarity">
    <text evidence="2">Belongs to the glycosyl hydrolase 3 family.</text>
</comment>
<dbReference type="GO" id="GO:0004563">
    <property type="term" value="F:beta-N-acetylhexosaminidase activity"/>
    <property type="evidence" value="ECO:0007669"/>
    <property type="project" value="UniProtKB-EC"/>
</dbReference>
<name>A0A143DFB0_9PROT</name>
<evidence type="ECO:0000256" key="1">
    <source>
        <dbReference type="ARBA" id="ARBA00001231"/>
    </source>
</evidence>
<keyword evidence="4" id="KW-0378">Hydrolase</keyword>
<dbReference type="KEGG" id="hjo:AY555_08530"/>
<evidence type="ECO:0000313" key="7">
    <source>
        <dbReference type="EMBL" id="AMW35210.1"/>
    </source>
</evidence>
<dbReference type="SUPFAM" id="SSF51445">
    <property type="entry name" value="(Trans)glycosidases"/>
    <property type="match status" value="1"/>
</dbReference>
<comment type="catalytic activity">
    <reaction evidence="1">
        <text>Hydrolysis of terminal non-reducing N-acetyl-D-hexosamine residues in N-acetyl-beta-D-hexosaminides.</text>
        <dbReference type="EC" id="3.2.1.52"/>
    </reaction>
</comment>
<dbReference type="Gene3D" id="3.20.20.300">
    <property type="entry name" value="Glycoside hydrolase, family 3, N-terminal domain"/>
    <property type="match status" value="1"/>
</dbReference>
<evidence type="ECO:0000259" key="6">
    <source>
        <dbReference type="Pfam" id="PF00933"/>
    </source>
</evidence>
<accession>A0A143DFB0</accession>
<dbReference type="GO" id="GO:0009254">
    <property type="term" value="P:peptidoglycan turnover"/>
    <property type="evidence" value="ECO:0007669"/>
    <property type="project" value="TreeGrafter"/>
</dbReference>
<evidence type="ECO:0000256" key="2">
    <source>
        <dbReference type="ARBA" id="ARBA00005336"/>
    </source>
</evidence>
<dbReference type="GeneID" id="53317200"/>
<dbReference type="InterPro" id="IPR050226">
    <property type="entry name" value="NagZ_Beta-hexosaminidase"/>
</dbReference>
<gene>
    <name evidence="7" type="ORF">AY555_08530</name>
</gene>
<evidence type="ECO:0000256" key="4">
    <source>
        <dbReference type="ARBA" id="ARBA00022801"/>
    </source>
</evidence>
<evidence type="ECO:0000256" key="5">
    <source>
        <dbReference type="ARBA" id="ARBA00023295"/>
    </source>
</evidence>
<organism evidence="7 8">
    <name type="scientific">Haematospirillum jordaniae</name>
    <dbReference type="NCBI Taxonomy" id="1549855"/>
    <lineage>
        <taxon>Bacteria</taxon>
        <taxon>Pseudomonadati</taxon>
        <taxon>Pseudomonadota</taxon>
        <taxon>Alphaproteobacteria</taxon>
        <taxon>Rhodospirillales</taxon>
        <taxon>Novispirillaceae</taxon>
        <taxon>Haematospirillum</taxon>
    </lineage>
</organism>
<dbReference type="EC" id="3.2.1.52" evidence="3"/>
<dbReference type="Pfam" id="PF00933">
    <property type="entry name" value="Glyco_hydro_3"/>
    <property type="match status" value="1"/>
</dbReference>
<dbReference type="PANTHER" id="PTHR30480:SF13">
    <property type="entry name" value="BETA-HEXOSAMINIDASE"/>
    <property type="match status" value="1"/>
</dbReference>
<evidence type="ECO:0000313" key="8">
    <source>
        <dbReference type="Proteomes" id="UP000076066"/>
    </source>
</evidence>
<reference evidence="7 8" key="1">
    <citation type="submission" date="2016-02" db="EMBL/GenBank/DDBJ databases">
        <title>Complete Genome of H5569, the type strain of the newly described species Haematospirillium jordaniae.</title>
        <authorList>
            <person name="Nicholson A.C."/>
            <person name="Humrighouse B.W."/>
            <person name="Loparov V."/>
            <person name="McQuiston J.R."/>
        </authorList>
    </citation>
    <scope>NUCLEOTIDE SEQUENCE [LARGE SCALE GENOMIC DNA]</scope>
    <source>
        <strain evidence="7 8">H5569</strain>
    </source>
</reference>
<dbReference type="AlphaFoldDB" id="A0A143DFB0"/>
<dbReference type="InterPro" id="IPR017853">
    <property type="entry name" value="GH"/>
</dbReference>
<dbReference type="OrthoDB" id="9786661at2"/>